<protein>
    <submittedName>
        <fullName evidence="7">Chromosome transmission fidelity protein 8</fullName>
    </submittedName>
</protein>
<keyword evidence="5" id="KW-0131">Cell cycle</keyword>
<evidence type="ECO:0000313" key="8">
    <source>
        <dbReference type="Proteomes" id="UP000596742"/>
    </source>
</evidence>
<evidence type="ECO:0000313" key="7">
    <source>
        <dbReference type="EMBL" id="VDI31888.1"/>
    </source>
</evidence>
<dbReference type="GO" id="GO:0006260">
    <property type="term" value="P:DNA replication"/>
    <property type="evidence" value="ECO:0007669"/>
    <property type="project" value="UniProtKB-KW"/>
</dbReference>
<reference evidence="7" key="1">
    <citation type="submission" date="2018-11" db="EMBL/GenBank/DDBJ databases">
        <authorList>
            <person name="Alioto T."/>
            <person name="Alioto T."/>
        </authorList>
    </citation>
    <scope>NUCLEOTIDE SEQUENCE</scope>
</reference>
<proteinExistence type="inferred from homology"/>
<dbReference type="Pfam" id="PF09696">
    <property type="entry name" value="Ctf8"/>
    <property type="match status" value="1"/>
</dbReference>
<evidence type="ECO:0000256" key="6">
    <source>
        <dbReference type="ARBA" id="ARBA00038447"/>
    </source>
</evidence>
<evidence type="ECO:0000256" key="5">
    <source>
        <dbReference type="ARBA" id="ARBA00023306"/>
    </source>
</evidence>
<dbReference type="GO" id="GO:0007064">
    <property type="term" value="P:mitotic sister chromatid cohesion"/>
    <property type="evidence" value="ECO:0007669"/>
    <property type="project" value="InterPro"/>
</dbReference>
<dbReference type="OrthoDB" id="121932at2759"/>
<sequence>MVQIIVSIPAEGKDVEEWGMLDLQGDLETRHPVPLSGKFIGDLHFTQKDVPVLIIGHHILYGKVVNMEKPFAVLVKNQKKQGDNSIMEDSNQDKKETSYTVTAIIKKKLLFKSRPKPIIANVPKKI</sequence>
<dbReference type="InterPro" id="IPR018607">
    <property type="entry name" value="Ctf8"/>
</dbReference>
<evidence type="ECO:0000256" key="3">
    <source>
        <dbReference type="ARBA" id="ARBA00023125"/>
    </source>
</evidence>
<gene>
    <name evidence="7" type="ORF">MGAL_10B011459</name>
</gene>
<keyword evidence="8" id="KW-1185">Reference proteome</keyword>
<keyword evidence="2" id="KW-0235">DNA replication</keyword>
<evidence type="ECO:0000256" key="1">
    <source>
        <dbReference type="ARBA" id="ARBA00004123"/>
    </source>
</evidence>
<comment type="similarity">
    <text evidence="6">Belongs to the CTF8 family.</text>
</comment>
<dbReference type="EMBL" id="UYJE01004846">
    <property type="protein sequence ID" value="VDI31888.1"/>
    <property type="molecule type" value="Genomic_DNA"/>
</dbReference>
<keyword evidence="3" id="KW-0238">DNA-binding</keyword>
<accession>A0A8B6EC62</accession>
<dbReference type="GO" id="GO:0003677">
    <property type="term" value="F:DNA binding"/>
    <property type="evidence" value="ECO:0007669"/>
    <property type="project" value="UniProtKB-KW"/>
</dbReference>
<comment type="caution">
    <text evidence="7">The sequence shown here is derived from an EMBL/GenBank/DDBJ whole genome shotgun (WGS) entry which is preliminary data.</text>
</comment>
<dbReference type="GO" id="GO:0031390">
    <property type="term" value="C:Ctf18 RFC-like complex"/>
    <property type="evidence" value="ECO:0007669"/>
    <property type="project" value="InterPro"/>
</dbReference>
<dbReference type="Proteomes" id="UP000596742">
    <property type="component" value="Unassembled WGS sequence"/>
</dbReference>
<name>A0A8B6EC62_MYTGA</name>
<evidence type="ECO:0000256" key="4">
    <source>
        <dbReference type="ARBA" id="ARBA00023242"/>
    </source>
</evidence>
<comment type="subcellular location">
    <subcellularLocation>
        <location evidence="1">Nucleus</location>
    </subcellularLocation>
</comment>
<evidence type="ECO:0000256" key="2">
    <source>
        <dbReference type="ARBA" id="ARBA00022705"/>
    </source>
</evidence>
<keyword evidence="4" id="KW-0539">Nucleus</keyword>
<dbReference type="PANTHER" id="PTHR28605">
    <property type="entry name" value="CTF8, CHROMOSOME TRANSMISSION FIDELITY FACTOR 8 HOMOLOG (S. CEREVISIAE)"/>
    <property type="match status" value="1"/>
</dbReference>
<organism evidence="7 8">
    <name type="scientific">Mytilus galloprovincialis</name>
    <name type="common">Mediterranean mussel</name>
    <dbReference type="NCBI Taxonomy" id="29158"/>
    <lineage>
        <taxon>Eukaryota</taxon>
        <taxon>Metazoa</taxon>
        <taxon>Spiralia</taxon>
        <taxon>Lophotrochozoa</taxon>
        <taxon>Mollusca</taxon>
        <taxon>Bivalvia</taxon>
        <taxon>Autobranchia</taxon>
        <taxon>Pteriomorphia</taxon>
        <taxon>Mytilida</taxon>
        <taxon>Mytiloidea</taxon>
        <taxon>Mytilidae</taxon>
        <taxon>Mytilinae</taxon>
        <taxon>Mytilus</taxon>
    </lineage>
</organism>
<dbReference type="AlphaFoldDB" id="A0A8B6EC62"/>
<dbReference type="PANTHER" id="PTHR28605:SF1">
    <property type="entry name" value="CHROMOSOME TRANSMISSION FIDELITY FACTOR 8"/>
    <property type="match status" value="1"/>
</dbReference>